<dbReference type="Pfam" id="PF06580">
    <property type="entry name" value="His_kinase"/>
    <property type="match status" value="1"/>
</dbReference>
<dbReference type="SUPFAM" id="SSF55874">
    <property type="entry name" value="ATPase domain of HSP90 chaperone/DNA topoisomerase II/histidine kinase"/>
    <property type="match status" value="1"/>
</dbReference>
<feature type="transmembrane region" description="Helical" evidence="1">
    <location>
        <begin position="764"/>
        <end position="783"/>
    </location>
</feature>
<reference evidence="4" key="1">
    <citation type="submission" date="2016-10" db="EMBL/GenBank/DDBJ databases">
        <authorList>
            <person name="Varghese N."/>
            <person name="Submissions S."/>
        </authorList>
    </citation>
    <scope>NUCLEOTIDE SEQUENCE [LARGE SCALE GENOMIC DNA]</scope>
    <source>
        <strain evidence="4">DSM 23095</strain>
    </source>
</reference>
<dbReference type="InterPro" id="IPR011047">
    <property type="entry name" value="Quinoprotein_ADH-like_sf"/>
</dbReference>
<proteinExistence type="predicted"/>
<dbReference type="PANTHER" id="PTHR34220">
    <property type="entry name" value="SENSOR HISTIDINE KINASE YPDA"/>
    <property type="match status" value="1"/>
</dbReference>
<dbReference type="Pfam" id="PF07494">
    <property type="entry name" value="Reg_prop"/>
    <property type="match status" value="2"/>
</dbReference>
<dbReference type="Proteomes" id="UP000199060">
    <property type="component" value="Unassembled WGS sequence"/>
</dbReference>
<gene>
    <name evidence="3" type="ORF">SAMN04488104_102443</name>
</gene>
<name>A0A1G6TUX3_9BACT</name>
<dbReference type="AlphaFoldDB" id="A0A1G6TUX3"/>
<dbReference type="Gene3D" id="2.60.40.10">
    <property type="entry name" value="Immunoglobulins"/>
    <property type="match status" value="1"/>
</dbReference>
<dbReference type="GO" id="GO:0016020">
    <property type="term" value="C:membrane"/>
    <property type="evidence" value="ECO:0007669"/>
    <property type="project" value="InterPro"/>
</dbReference>
<dbReference type="PANTHER" id="PTHR34220:SF7">
    <property type="entry name" value="SENSOR HISTIDINE KINASE YPDA"/>
    <property type="match status" value="1"/>
</dbReference>
<dbReference type="InterPro" id="IPR013783">
    <property type="entry name" value="Ig-like_fold"/>
</dbReference>
<keyword evidence="1" id="KW-1133">Transmembrane helix</keyword>
<dbReference type="InterPro" id="IPR050640">
    <property type="entry name" value="Bact_2-comp_sensor_kinase"/>
</dbReference>
<dbReference type="InterPro" id="IPR036890">
    <property type="entry name" value="HATPase_C_sf"/>
</dbReference>
<accession>A0A1G6TUX3</accession>
<dbReference type="EMBL" id="FNAC01000024">
    <property type="protein sequence ID" value="SDD32841.1"/>
    <property type="molecule type" value="Genomic_DNA"/>
</dbReference>
<dbReference type="GO" id="GO:0000155">
    <property type="term" value="F:phosphorelay sensor kinase activity"/>
    <property type="evidence" value="ECO:0007669"/>
    <property type="project" value="InterPro"/>
</dbReference>
<keyword evidence="1" id="KW-0472">Membrane</keyword>
<dbReference type="InterPro" id="IPR015943">
    <property type="entry name" value="WD40/YVTN_repeat-like_dom_sf"/>
</dbReference>
<sequence length="997" mass="115211">MLSNWIRLTLLLLFLSLGQVRSQQLPSKTYTTADGLPNNAIRALHLDSRGILWIGTENGISKLENGAFENFFESDGLAFNSCWAIAEDKNHHLWFGSYGGGVTFFDGRSFQKIQTQDGLADDRIRHFYPYEDYMLVGTEDGVSLIDIASLEVTTIAESTNDTDLNYTAGFWEAEDRLFYSTYRSGSYEILWNGKESQIQKINDWLPIFAVFQEGDQILLSDKGSLKSISQTDFTQGKTPHQSISSSVFWQKLKGLKNETYLLAAGLFTKDGGIYQWEKNELISLNERFSIDSRFIQAGVLDSEKGLLYLGTQDKGIYQVRVDENLIYERFGNKEVKAIEGKKGLLGLLHSQGLEIRDSVHSEVFQVGQKAFKAMQANYYRQNPEKIPDQMDGFFELDPTIQAGDLEFYELHYRDSYFWVNSNLGIFKLTERGEIETYLPVHCFSMGFTPDGKLLETNPYAGVRIYDDPNNFFYTYFHPDDPSTPLQIAKVESGKKRSYLASVFHGFYQWDGERFQSYLNEGIWEEQKFKSLHELENGNLLVGTEFGELFEISPHPDFDIINHWGNDDLQGTSILSIESYGDAIIVVTERGIHVLEEDRNSFFDEEQGFFQKVFLSTKRIGDQLYIGTSQGFYQVNLPGFIISRDQDIELCITEVKVNHGALSSEYFDWFVFQPQKLLLESDQNTLFIRFKPKGNLDSEKLRFRYRLKPTADWTEYFQDPVIELPYLPWGDYQLEVEVWNYQVGKMSSIKLLDFTIDRPLYQKDWFILLLVLLLLGLFLFVYWVRKRQFEAKTRLKQRLAEIKLEALRSQMNPHFTFNAINSIQYFILKNDSEQALNYLGKFSSLIRCTLEQSSKTEISLAEEVDYLSRYIEVENMRMDERVNWEIINLAQAESEQIKLSPMLIQPLVENVFVHAFTPEHPNPKLTVLFEITAPNQLLCTVEDNGVGFSNQQNPQHESKGTLLIREKLMLLPGYTEESLVVKTGKWGTKVSIRIYVYQ</sequence>
<dbReference type="Gene3D" id="3.30.565.10">
    <property type="entry name" value="Histidine kinase-like ATPase, C-terminal domain"/>
    <property type="match status" value="1"/>
</dbReference>
<dbReference type="OrthoDB" id="6190788at2"/>
<keyword evidence="4" id="KW-1185">Reference proteome</keyword>
<evidence type="ECO:0000313" key="4">
    <source>
        <dbReference type="Proteomes" id="UP000199060"/>
    </source>
</evidence>
<evidence type="ECO:0000259" key="2">
    <source>
        <dbReference type="Pfam" id="PF06580"/>
    </source>
</evidence>
<dbReference type="RefSeq" id="WP_087939956.1">
    <property type="nucleotide sequence ID" value="NZ_FNAC01000024.1"/>
</dbReference>
<dbReference type="InterPro" id="IPR010559">
    <property type="entry name" value="Sig_transdc_His_kin_internal"/>
</dbReference>
<dbReference type="InterPro" id="IPR011110">
    <property type="entry name" value="Reg_prop"/>
</dbReference>
<keyword evidence="1" id="KW-0812">Transmembrane</keyword>
<protein>
    <recommendedName>
        <fullName evidence="2">Signal transduction histidine kinase internal region domain-containing protein</fullName>
    </recommendedName>
</protein>
<evidence type="ECO:0000256" key="1">
    <source>
        <dbReference type="SAM" id="Phobius"/>
    </source>
</evidence>
<organism evidence="3 4">
    <name type="scientific">Algoriphagus faecimaris</name>
    <dbReference type="NCBI Taxonomy" id="686796"/>
    <lineage>
        <taxon>Bacteria</taxon>
        <taxon>Pseudomonadati</taxon>
        <taxon>Bacteroidota</taxon>
        <taxon>Cytophagia</taxon>
        <taxon>Cytophagales</taxon>
        <taxon>Cyclobacteriaceae</taxon>
        <taxon>Algoriphagus</taxon>
    </lineage>
</organism>
<dbReference type="SUPFAM" id="SSF50998">
    <property type="entry name" value="Quinoprotein alcohol dehydrogenase-like"/>
    <property type="match status" value="1"/>
</dbReference>
<dbReference type="Gene3D" id="2.130.10.10">
    <property type="entry name" value="YVTN repeat-like/Quinoprotein amine dehydrogenase"/>
    <property type="match status" value="2"/>
</dbReference>
<evidence type="ECO:0000313" key="3">
    <source>
        <dbReference type="EMBL" id="SDD32841.1"/>
    </source>
</evidence>
<dbReference type="STRING" id="686796.SAMN04488104_102443"/>
<feature type="domain" description="Signal transduction histidine kinase internal region" evidence="2">
    <location>
        <begin position="802"/>
        <end position="880"/>
    </location>
</feature>